<dbReference type="EMBL" id="CP031036">
    <property type="protein sequence ID" value="QDZ19493.1"/>
    <property type="molecule type" value="Genomic_DNA"/>
</dbReference>
<gene>
    <name evidence="3" type="ORF">A3770_03p20110</name>
</gene>
<feature type="compositionally biased region" description="Gly residues" evidence="1">
    <location>
        <begin position="334"/>
        <end position="343"/>
    </location>
</feature>
<feature type="region of interest" description="Disordered" evidence="1">
    <location>
        <begin position="60"/>
        <end position="116"/>
    </location>
</feature>
<feature type="compositionally biased region" description="Basic and acidic residues" evidence="1">
    <location>
        <begin position="151"/>
        <end position="173"/>
    </location>
</feature>
<dbReference type="Pfam" id="PF00646">
    <property type="entry name" value="F-box"/>
    <property type="match status" value="1"/>
</dbReference>
<dbReference type="OrthoDB" id="514005at2759"/>
<evidence type="ECO:0000313" key="4">
    <source>
        <dbReference type="Proteomes" id="UP000316726"/>
    </source>
</evidence>
<sequence>MKGKGVGSQGTGTGTGTGTSKILHQYARKIGKAFVRPGAIARYVDAQKVSKSNLAILQGVGNGVHGRPRPAKGGGERQRASLRSSGGTSSKGKGKQPQWEASSPAPVDITLKGKSGKRVRSYLSDEQLKFQYATVPTPRGIASGGAQAQRQRGERGSKKSRGERQVSVHDVSHKAQKKGVLRTPLSPKLLSLPSDILTRVFCSMKHQDMAPIMSVCTRLADAAKTAITTHFNFLTPDPKRAPYYSRDGTTSDVGGATTSSRGAAGAGGGRRDPNPQAVFGSASQPIPMAPKQKRRSKRITPRRRRGGPKIKKRSLVFEDNPTTSGSSSLSESGSGSGPSSGSK</sequence>
<feature type="compositionally biased region" description="Low complexity" evidence="1">
    <location>
        <begin position="254"/>
        <end position="263"/>
    </location>
</feature>
<name>A0A5B8MGE0_9CHLO</name>
<feature type="region of interest" description="Disordered" evidence="1">
    <location>
        <begin position="1"/>
        <end position="20"/>
    </location>
</feature>
<feature type="compositionally biased region" description="Gly residues" evidence="1">
    <location>
        <begin position="1"/>
        <end position="17"/>
    </location>
</feature>
<keyword evidence="4" id="KW-1185">Reference proteome</keyword>
<feature type="domain" description="F-box" evidence="2">
    <location>
        <begin position="186"/>
        <end position="234"/>
    </location>
</feature>
<reference evidence="3 4" key="1">
    <citation type="submission" date="2018-07" db="EMBL/GenBank/DDBJ databases">
        <title>The complete nuclear genome of the prasinophyte Chloropicon primus (CCMP1205).</title>
        <authorList>
            <person name="Pombert J.-F."/>
            <person name="Otis C."/>
            <person name="Turmel M."/>
            <person name="Lemieux C."/>
        </authorList>
    </citation>
    <scope>NUCLEOTIDE SEQUENCE [LARGE SCALE GENOMIC DNA]</scope>
    <source>
        <strain evidence="3 4">CCMP1205</strain>
    </source>
</reference>
<feature type="region of interest" description="Disordered" evidence="1">
    <location>
        <begin position="233"/>
        <end position="343"/>
    </location>
</feature>
<accession>A0A5B8MGE0</accession>
<feature type="region of interest" description="Disordered" evidence="1">
    <location>
        <begin position="134"/>
        <end position="178"/>
    </location>
</feature>
<proteinExistence type="predicted"/>
<evidence type="ECO:0000259" key="2">
    <source>
        <dbReference type="PROSITE" id="PS50181"/>
    </source>
</evidence>
<dbReference type="Proteomes" id="UP000316726">
    <property type="component" value="Chromosome 3"/>
</dbReference>
<dbReference type="InterPro" id="IPR001810">
    <property type="entry name" value="F-box_dom"/>
</dbReference>
<evidence type="ECO:0000313" key="3">
    <source>
        <dbReference type="EMBL" id="QDZ19493.1"/>
    </source>
</evidence>
<protein>
    <recommendedName>
        <fullName evidence="2">F-box domain-containing protein</fullName>
    </recommendedName>
</protein>
<dbReference type="PROSITE" id="PS50181">
    <property type="entry name" value="FBOX"/>
    <property type="match status" value="1"/>
</dbReference>
<evidence type="ECO:0000256" key="1">
    <source>
        <dbReference type="SAM" id="MobiDB-lite"/>
    </source>
</evidence>
<feature type="compositionally biased region" description="Low complexity" evidence="1">
    <location>
        <begin position="324"/>
        <end position="333"/>
    </location>
</feature>
<feature type="compositionally biased region" description="Basic residues" evidence="1">
    <location>
        <begin position="291"/>
        <end position="314"/>
    </location>
</feature>
<dbReference type="AlphaFoldDB" id="A0A5B8MGE0"/>
<organism evidence="3 4">
    <name type="scientific">Chloropicon primus</name>
    <dbReference type="NCBI Taxonomy" id="1764295"/>
    <lineage>
        <taxon>Eukaryota</taxon>
        <taxon>Viridiplantae</taxon>
        <taxon>Chlorophyta</taxon>
        <taxon>Chloropicophyceae</taxon>
        <taxon>Chloropicales</taxon>
        <taxon>Chloropicaceae</taxon>
        <taxon>Chloropicon</taxon>
    </lineage>
</organism>